<dbReference type="PROSITE" id="PS00125">
    <property type="entry name" value="SER_THR_PHOSPHATASE"/>
    <property type="match status" value="1"/>
</dbReference>
<dbReference type="InterPro" id="IPR050126">
    <property type="entry name" value="Ap4A_hydrolase"/>
</dbReference>
<dbReference type="PANTHER" id="PTHR42850">
    <property type="entry name" value="METALLOPHOSPHOESTERASE"/>
    <property type="match status" value="1"/>
</dbReference>
<dbReference type="InterPro" id="IPR004843">
    <property type="entry name" value="Calcineurin-like_PHP"/>
</dbReference>
<proteinExistence type="predicted"/>
<evidence type="ECO:0000313" key="2">
    <source>
        <dbReference type="EMBL" id="UOG73582.1"/>
    </source>
</evidence>
<keyword evidence="3" id="KW-1185">Reference proteome</keyword>
<feature type="domain" description="Serine/threonine specific protein phosphatases" evidence="1">
    <location>
        <begin position="64"/>
        <end position="69"/>
    </location>
</feature>
<dbReference type="CDD" id="cd00144">
    <property type="entry name" value="MPP_PPP_family"/>
    <property type="match status" value="1"/>
</dbReference>
<protein>
    <submittedName>
        <fullName evidence="2">Serine/threonine protein phosphatase</fullName>
    </submittedName>
</protein>
<evidence type="ECO:0000313" key="3">
    <source>
        <dbReference type="Proteomes" id="UP000831113"/>
    </source>
</evidence>
<organism evidence="2 3">
    <name type="scientific">Hymenobacter tibetensis</name>
    <dbReference type="NCBI Taxonomy" id="497967"/>
    <lineage>
        <taxon>Bacteria</taxon>
        <taxon>Pseudomonadati</taxon>
        <taxon>Bacteroidota</taxon>
        <taxon>Cytophagia</taxon>
        <taxon>Cytophagales</taxon>
        <taxon>Hymenobacteraceae</taxon>
        <taxon>Hymenobacter</taxon>
    </lineage>
</organism>
<dbReference type="InterPro" id="IPR029052">
    <property type="entry name" value="Metallo-depent_PP-like"/>
</dbReference>
<sequence length="220" mass="24766">MNLFVVGDVHGCYHTFRELLQHWQPKKERLIQLGDLMDRGNFAPECVGLAMELNAQHPEHTMFLKGNHEAGMLDYYSPHKVPTSWLEWGGSLTKQQYEAQPELLAPHLAWLKERPLYWENDAVFASHAGISDTVDPFDEENPDGILWYRGPLLNIGKLQLIGHTPTPDGLYSRDLASNSLNLDTGAVYGHALTGVRVSADGQLLEAFSVPTHRQDSLRVK</sequence>
<dbReference type="EMBL" id="CP094669">
    <property type="protein sequence ID" value="UOG73582.1"/>
    <property type="molecule type" value="Genomic_DNA"/>
</dbReference>
<dbReference type="PANTHER" id="PTHR42850:SF4">
    <property type="entry name" value="ZINC-DEPENDENT ENDOPOLYPHOSPHATASE"/>
    <property type="match status" value="1"/>
</dbReference>
<dbReference type="Proteomes" id="UP000831113">
    <property type="component" value="Chromosome"/>
</dbReference>
<reference evidence="2 3" key="1">
    <citation type="submission" date="2022-03" db="EMBL/GenBank/DDBJ databases">
        <title>Hymenobactersp. isolated from the air.</title>
        <authorList>
            <person name="Won M."/>
            <person name="Kwon S.-W."/>
        </authorList>
    </citation>
    <scope>NUCLEOTIDE SEQUENCE [LARGE SCALE GENOMIC DNA]</scope>
    <source>
        <strain evidence="2 3">KACC 21982</strain>
    </source>
</reference>
<dbReference type="InterPro" id="IPR006186">
    <property type="entry name" value="Ser/Thr-sp_prot-phosphatase"/>
</dbReference>
<dbReference type="RefSeq" id="WP_243796171.1">
    <property type="nucleotide sequence ID" value="NZ_CP094669.1"/>
</dbReference>
<dbReference type="Pfam" id="PF00149">
    <property type="entry name" value="Metallophos"/>
    <property type="match status" value="1"/>
</dbReference>
<gene>
    <name evidence="2" type="ORF">MTX78_15790</name>
</gene>
<evidence type="ECO:0000259" key="1">
    <source>
        <dbReference type="PROSITE" id="PS00125"/>
    </source>
</evidence>
<name>A0ABY4CU67_9BACT</name>
<dbReference type="Gene3D" id="3.60.21.10">
    <property type="match status" value="1"/>
</dbReference>
<accession>A0ABY4CU67</accession>
<dbReference type="SUPFAM" id="SSF56300">
    <property type="entry name" value="Metallo-dependent phosphatases"/>
    <property type="match status" value="1"/>
</dbReference>